<dbReference type="InParanoid" id="A2E003"/>
<dbReference type="PANTHER" id="PTHR10845:SF192">
    <property type="entry name" value="DOUBLE HIT, ISOFORM B"/>
    <property type="match status" value="1"/>
</dbReference>
<feature type="transmembrane region" description="Helical" evidence="1">
    <location>
        <begin position="218"/>
        <end position="239"/>
    </location>
</feature>
<feature type="transmembrane region" description="Helical" evidence="1">
    <location>
        <begin position="141"/>
        <end position="164"/>
    </location>
</feature>
<evidence type="ECO:0000313" key="3">
    <source>
        <dbReference type="EMBL" id="EAY14062.1"/>
    </source>
</evidence>
<accession>A2E003</accession>
<organism evidence="3 4">
    <name type="scientific">Trichomonas vaginalis (strain ATCC PRA-98 / G3)</name>
    <dbReference type="NCBI Taxonomy" id="412133"/>
    <lineage>
        <taxon>Eukaryota</taxon>
        <taxon>Metamonada</taxon>
        <taxon>Parabasalia</taxon>
        <taxon>Trichomonadida</taxon>
        <taxon>Trichomonadidae</taxon>
        <taxon>Trichomonas</taxon>
    </lineage>
</organism>
<keyword evidence="4" id="KW-1185">Reference proteome</keyword>
<dbReference type="InterPro" id="IPR036305">
    <property type="entry name" value="RGS_sf"/>
</dbReference>
<evidence type="ECO:0000313" key="4">
    <source>
        <dbReference type="Proteomes" id="UP000001542"/>
    </source>
</evidence>
<dbReference type="PROSITE" id="PS50132">
    <property type="entry name" value="RGS"/>
    <property type="match status" value="1"/>
</dbReference>
<dbReference type="Gene3D" id="1.10.167.10">
    <property type="entry name" value="Regulator of G-protein Signalling 4, domain 2"/>
    <property type="match status" value="1"/>
</dbReference>
<dbReference type="VEuPathDB" id="TrichDB:TVAG_478870"/>
<gene>
    <name evidence="3" type="ORF">TVAG_478870</name>
</gene>
<dbReference type="PANTHER" id="PTHR10845">
    <property type="entry name" value="REGULATOR OF G PROTEIN SIGNALING"/>
    <property type="match status" value="1"/>
</dbReference>
<dbReference type="CDD" id="cd08732">
    <property type="entry name" value="RGS-like_4"/>
    <property type="match status" value="1"/>
</dbReference>
<feature type="transmembrane region" description="Helical" evidence="1">
    <location>
        <begin position="97"/>
        <end position="120"/>
    </location>
</feature>
<dbReference type="InterPro" id="IPR016137">
    <property type="entry name" value="RGS"/>
</dbReference>
<protein>
    <submittedName>
        <fullName evidence="3">Regulator of G protein, putative</fullName>
    </submittedName>
</protein>
<dbReference type="InterPro" id="IPR044926">
    <property type="entry name" value="RGS_subdomain_2"/>
</dbReference>
<feature type="domain" description="RGS" evidence="2">
    <location>
        <begin position="286"/>
        <end position="404"/>
    </location>
</feature>
<evidence type="ECO:0000256" key="1">
    <source>
        <dbReference type="SAM" id="Phobius"/>
    </source>
</evidence>
<name>A2E003_TRIV3</name>
<proteinExistence type="predicted"/>
<dbReference type="Proteomes" id="UP000001542">
    <property type="component" value="Unassembled WGS sequence"/>
</dbReference>
<reference evidence="3" key="1">
    <citation type="submission" date="2006-10" db="EMBL/GenBank/DDBJ databases">
        <authorList>
            <person name="Amadeo P."/>
            <person name="Zhao Q."/>
            <person name="Wortman J."/>
            <person name="Fraser-Liggett C."/>
            <person name="Carlton J."/>
        </authorList>
    </citation>
    <scope>NUCLEOTIDE SEQUENCE</scope>
    <source>
        <strain evidence="3">G3</strain>
    </source>
</reference>
<dbReference type="KEGG" id="tva:4772050"/>
<dbReference type="RefSeq" id="XP_001326285.1">
    <property type="nucleotide sequence ID" value="XM_001326250.1"/>
</dbReference>
<evidence type="ECO:0000259" key="2">
    <source>
        <dbReference type="PROSITE" id="PS50132"/>
    </source>
</evidence>
<reference evidence="3" key="2">
    <citation type="journal article" date="2007" name="Science">
        <title>Draft genome sequence of the sexually transmitted pathogen Trichomonas vaginalis.</title>
        <authorList>
            <person name="Carlton J.M."/>
            <person name="Hirt R.P."/>
            <person name="Silva J.C."/>
            <person name="Delcher A.L."/>
            <person name="Schatz M."/>
            <person name="Zhao Q."/>
            <person name="Wortman J.R."/>
            <person name="Bidwell S.L."/>
            <person name="Alsmark U.C.M."/>
            <person name="Besteiro S."/>
            <person name="Sicheritz-Ponten T."/>
            <person name="Noel C.J."/>
            <person name="Dacks J.B."/>
            <person name="Foster P.G."/>
            <person name="Simillion C."/>
            <person name="Van de Peer Y."/>
            <person name="Miranda-Saavedra D."/>
            <person name="Barton G.J."/>
            <person name="Westrop G.D."/>
            <person name="Mueller S."/>
            <person name="Dessi D."/>
            <person name="Fiori P.L."/>
            <person name="Ren Q."/>
            <person name="Paulsen I."/>
            <person name="Zhang H."/>
            <person name="Bastida-Corcuera F.D."/>
            <person name="Simoes-Barbosa A."/>
            <person name="Brown M.T."/>
            <person name="Hayes R.D."/>
            <person name="Mukherjee M."/>
            <person name="Okumura C.Y."/>
            <person name="Schneider R."/>
            <person name="Smith A.J."/>
            <person name="Vanacova S."/>
            <person name="Villalvazo M."/>
            <person name="Haas B.J."/>
            <person name="Pertea M."/>
            <person name="Feldblyum T.V."/>
            <person name="Utterback T.R."/>
            <person name="Shu C.L."/>
            <person name="Osoegawa K."/>
            <person name="de Jong P.J."/>
            <person name="Hrdy I."/>
            <person name="Horvathova L."/>
            <person name="Zubacova Z."/>
            <person name="Dolezal P."/>
            <person name="Malik S.B."/>
            <person name="Logsdon J.M. Jr."/>
            <person name="Henze K."/>
            <person name="Gupta A."/>
            <person name="Wang C.C."/>
            <person name="Dunne R.L."/>
            <person name="Upcroft J.A."/>
            <person name="Upcroft P."/>
            <person name="White O."/>
            <person name="Salzberg S.L."/>
            <person name="Tang P."/>
            <person name="Chiu C.-H."/>
            <person name="Lee Y.-S."/>
            <person name="Embley T.M."/>
            <person name="Coombs G.H."/>
            <person name="Mottram J.C."/>
            <person name="Tachezy J."/>
            <person name="Fraser-Liggett C.M."/>
            <person name="Johnson P.J."/>
        </authorList>
    </citation>
    <scope>NUCLEOTIDE SEQUENCE [LARGE SCALE GENOMIC DNA]</scope>
    <source>
        <strain evidence="3">G3</strain>
    </source>
</reference>
<feature type="transmembrane region" description="Helical" evidence="1">
    <location>
        <begin position="184"/>
        <end position="206"/>
    </location>
</feature>
<dbReference type="Pfam" id="PF00615">
    <property type="entry name" value="RGS"/>
    <property type="match status" value="1"/>
</dbReference>
<keyword evidence="1" id="KW-0812">Transmembrane</keyword>
<feature type="transmembrane region" description="Helical" evidence="1">
    <location>
        <begin position="63"/>
        <end position="85"/>
    </location>
</feature>
<dbReference type="SMART" id="SM00315">
    <property type="entry name" value="RGS"/>
    <property type="match status" value="1"/>
</dbReference>
<dbReference type="AlphaFoldDB" id="A2E003"/>
<keyword evidence="1" id="KW-0472">Membrane</keyword>
<sequence length="426" mass="49545">MPEIADTQWNFIPKSAKLFDKESIEPLQMFFLYAFGSWSIIWLGGLIWFLCRKNETEIQMRSPTLVILSAIGSEFALLCTTLDIILSHQHYPCILDLWYILLFFPLFFFPFVLRFMRYFFTMRELKRWQENKISDPRASIWVMESTWVSILGIVISLTMLSAAILQHTILSDYMTTFGCKIQEITSVILLVLFGLCLIIVGVGLFFMKHFPDPYHIKYELITCFVTWILTLGPYLALSMTNSEQFYSNCCMFAFIISGYFTSVVTSIALTYRAPPEPQTPEKILDTPEQIIMDPEGYELVMQVLIQKSAQEMPPFLKAVLEFKEINDQNTQLKKVKSQEIYVKHISKDAPLQVNISAAMRNDIESRMDNPTTDMFNNAYREVLKLVRTNFLKEIKNLPAYQALVQKREEEIQKKKISESLMRGNNK</sequence>
<feature type="transmembrane region" description="Helical" evidence="1">
    <location>
        <begin position="30"/>
        <end position="51"/>
    </location>
</feature>
<feature type="transmembrane region" description="Helical" evidence="1">
    <location>
        <begin position="245"/>
        <end position="269"/>
    </location>
</feature>
<dbReference type="EMBL" id="DS113276">
    <property type="protein sequence ID" value="EAY14062.1"/>
    <property type="molecule type" value="Genomic_DNA"/>
</dbReference>
<dbReference type="OrthoDB" id="196547at2759"/>
<keyword evidence="1" id="KW-1133">Transmembrane helix</keyword>
<dbReference type="SUPFAM" id="SSF48097">
    <property type="entry name" value="Regulator of G-protein signaling, RGS"/>
    <property type="match status" value="1"/>
</dbReference>
<dbReference type="VEuPathDB" id="TrichDB:TVAGG3_0535970"/>
<dbReference type="SMR" id="A2E003"/>